<dbReference type="WBParaSite" id="Hba_11510">
    <property type="protein sequence ID" value="Hba_11510"/>
    <property type="gene ID" value="Hba_11510"/>
</dbReference>
<protein>
    <submittedName>
        <fullName evidence="3">Uncharacterized protein</fullName>
    </submittedName>
</protein>
<evidence type="ECO:0000256" key="1">
    <source>
        <dbReference type="SAM" id="Phobius"/>
    </source>
</evidence>
<keyword evidence="1" id="KW-0472">Membrane</keyword>
<name>A0A1I7X1R0_HETBA</name>
<feature type="transmembrane region" description="Helical" evidence="1">
    <location>
        <begin position="359"/>
        <end position="377"/>
    </location>
</feature>
<proteinExistence type="predicted"/>
<accession>A0A1I7X1R0</accession>
<feature type="transmembrane region" description="Helical" evidence="1">
    <location>
        <begin position="303"/>
        <end position="324"/>
    </location>
</feature>
<keyword evidence="2" id="KW-1185">Reference proteome</keyword>
<feature type="transmembrane region" description="Helical" evidence="1">
    <location>
        <begin position="336"/>
        <end position="353"/>
    </location>
</feature>
<feature type="transmembrane region" description="Helical" evidence="1">
    <location>
        <begin position="141"/>
        <end position="166"/>
    </location>
</feature>
<evidence type="ECO:0000313" key="3">
    <source>
        <dbReference type="WBParaSite" id="Hba_11510"/>
    </source>
</evidence>
<organism evidence="2 3">
    <name type="scientific">Heterorhabditis bacteriophora</name>
    <name type="common">Entomopathogenic nematode worm</name>
    <dbReference type="NCBI Taxonomy" id="37862"/>
    <lineage>
        <taxon>Eukaryota</taxon>
        <taxon>Metazoa</taxon>
        <taxon>Ecdysozoa</taxon>
        <taxon>Nematoda</taxon>
        <taxon>Chromadorea</taxon>
        <taxon>Rhabditida</taxon>
        <taxon>Rhabditina</taxon>
        <taxon>Rhabditomorpha</taxon>
        <taxon>Strongyloidea</taxon>
        <taxon>Heterorhabditidae</taxon>
        <taxon>Heterorhabditis</taxon>
    </lineage>
</organism>
<reference evidence="3" key="1">
    <citation type="submission" date="2016-11" db="UniProtKB">
        <authorList>
            <consortium name="WormBaseParasite"/>
        </authorList>
    </citation>
    <scope>IDENTIFICATION</scope>
</reference>
<dbReference type="AlphaFoldDB" id="A0A1I7X1R0"/>
<keyword evidence="1" id="KW-0812">Transmembrane</keyword>
<sequence length="387" mass="46473">MDYRRVTILLNDLRLLWSTYSPYNNSANLRYSLSHKIVVFQQLMTSSNISFLMLRINRKWLQYINFISEMYKEIFKQSKGFNNENFDKLNLESFELIPNMEYFFSAKIFFKIFILNTIVSFVKIIYVCSSLEYLSLISSEYFILLFSLQFFTYSLCNFSPLLIFWWEKILFQEIMTIVVRRSVIFQFLRHHLGKILNKPDMIVNNETHPQCNELYPVKFVCSFLLFVYATPYFPVFVKMCKIGHSEQNNFLIIDTLILRKAVFSFTYIRILSMVQFIFFILPFPLKILTEHYQRGQTWIATNFLPVILGLCHFSISSLCLCFAVRLQLLMNYIRKSNAIFSIFLVYIWLYPQLLQMSVYYFHSYFKLIIYLAYIQWGRVARCINCTR</sequence>
<evidence type="ECO:0000313" key="2">
    <source>
        <dbReference type="Proteomes" id="UP000095283"/>
    </source>
</evidence>
<dbReference type="Proteomes" id="UP000095283">
    <property type="component" value="Unplaced"/>
</dbReference>
<feature type="transmembrane region" description="Helical" evidence="1">
    <location>
        <begin position="261"/>
        <end position="283"/>
    </location>
</feature>
<feature type="transmembrane region" description="Helical" evidence="1">
    <location>
        <begin position="108"/>
        <end position="129"/>
    </location>
</feature>
<keyword evidence="1" id="KW-1133">Transmembrane helix</keyword>